<dbReference type="Gene3D" id="3.40.50.410">
    <property type="entry name" value="von Willebrand factor, type A domain"/>
    <property type="match status" value="1"/>
</dbReference>
<evidence type="ECO:0000259" key="1">
    <source>
        <dbReference type="Pfam" id="PF01882"/>
    </source>
</evidence>
<dbReference type="InterPro" id="IPR036465">
    <property type="entry name" value="vWFA_dom_sf"/>
</dbReference>
<reference evidence="2 3" key="1">
    <citation type="submission" date="2016-02" db="EMBL/GenBank/DDBJ databases">
        <title>Comparison of Clostridium stercorarium subspecies using comparative genomics and transcriptomics.</title>
        <authorList>
            <person name="Schellenberg J."/>
            <person name="Thallinger G."/>
            <person name="Levin D.B."/>
            <person name="Zhang X."/>
            <person name="Alvare G."/>
            <person name="Fristensky B."/>
            <person name="Sparling R."/>
        </authorList>
    </citation>
    <scope>NUCLEOTIDE SEQUENCE [LARGE SCALE GENOMIC DNA]</scope>
    <source>
        <strain evidence="2 3">DSM 2910</strain>
    </source>
</reference>
<evidence type="ECO:0000313" key="3">
    <source>
        <dbReference type="Proteomes" id="UP000092971"/>
    </source>
</evidence>
<dbReference type="AlphaFoldDB" id="A0A1B1YFR4"/>
<dbReference type="Proteomes" id="UP000092971">
    <property type="component" value="Chromosome"/>
</dbReference>
<dbReference type="PANTHER" id="PTHR33608:SF3">
    <property type="entry name" value="SLR2013 PROTEIN"/>
    <property type="match status" value="1"/>
</dbReference>
<dbReference type="PANTHER" id="PTHR33608">
    <property type="entry name" value="BLL2464 PROTEIN"/>
    <property type="match status" value="1"/>
</dbReference>
<gene>
    <name evidence="2" type="ORF">CSTERTH_11345</name>
</gene>
<evidence type="ECO:0000313" key="2">
    <source>
        <dbReference type="EMBL" id="ANW99583.1"/>
    </source>
</evidence>
<dbReference type="EMBL" id="CP014672">
    <property type="protein sequence ID" value="ANW99583.1"/>
    <property type="molecule type" value="Genomic_DNA"/>
</dbReference>
<feature type="domain" description="DUF58" evidence="1">
    <location>
        <begin position="196"/>
        <end position="368"/>
    </location>
</feature>
<dbReference type="OrthoDB" id="9778037at2"/>
<name>A0A1B1YFR4_THEST</name>
<dbReference type="Pfam" id="PF01882">
    <property type="entry name" value="DUF58"/>
    <property type="match status" value="1"/>
</dbReference>
<dbReference type="SUPFAM" id="SSF53300">
    <property type="entry name" value="vWA-like"/>
    <property type="match status" value="1"/>
</dbReference>
<dbReference type="RefSeq" id="WP_015359999.1">
    <property type="nucleotide sequence ID" value="NZ_CP014672.1"/>
</dbReference>
<sequence length="441" mass="50259">MFFSKRFVLLVLFGFIPAAFSLIPGVGAYAALAYNLVLAALLIVDFCISPKPANLVFRRETGRILSLSDWNRIDLYIENPFNHRFTIELRDSVPESFGVDSEILKFTVNPGEIRNVYYNVRPVKRGEFEFPDLYVRLTGVLGLCVVSGVIKISDRVKVYPNLGDYRNRNLSITRKNMVSAGIKKLRSMGAGTEFESVREYVPGDDFRYINWNVTARTGQLYTNYYEPEKNQYVYLMMDTSRVMDEEINEITKLDYAVNAAFTVAETVIGCGDNIGLLAFDSEISRFVPAAKGTAHFQRLAESLYNIQATDTYADYHKAFSFLQREQSRQSLVLLFTDPFNFEHAMDIVSAWKTCASAHRVMVICIKNPHLYDEAEKIIRVNEDIFTKSAALKLVDDRLRTFSVLERSGVYVLESAPDRFTIDAVNGYISMKTGFYSKPFQQ</sequence>
<organism evidence="2 3">
    <name type="scientific">Thermoclostridium stercorarium subsp. thermolacticum DSM 2910</name>
    <dbReference type="NCBI Taxonomy" id="1121336"/>
    <lineage>
        <taxon>Bacteria</taxon>
        <taxon>Bacillati</taxon>
        <taxon>Bacillota</taxon>
        <taxon>Clostridia</taxon>
        <taxon>Eubacteriales</taxon>
        <taxon>Oscillospiraceae</taxon>
        <taxon>Thermoclostridium</taxon>
    </lineage>
</organism>
<dbReference type="InterPro" id="IPR002881">
    <property type="entry name" value="DUF58"/>
</dbReference>
<protein>
    <recommendedName>
        <fullName evidence="1">DUF58 domain-containing protein</fullName>
    </recommendedName>
</protein>
<proteinExistence type="predicted"/>
<accession>A0A1B1YFR4</accession>